<evidence type="ECO:0000313" key="3">
    <source>
        <dbReference type="EMBL" id="KAK4285603.1"/>
    </source>
</evidence>
<protein>
    <recommendedName>
        <fullName evidence="5">Acid phosphatase/vanadium-dependent haloperoxidase-related protein</fullName>
    </recommendedName>
</protein>
<evidence type="ECO:0008006" key="5">
    <source>
        <dbReference type="Google" id="ProtNLM"/>
    </source>
</evidence>
<keyword evidence="4" id="KW-1185">Reference proteome</keyword>
<comment type="caution">
    <text evidence="3">The sequence shown here is derived from an EMBL/GenBank/DDBJ whole genome shotgun (WGS) entry which is preliminary data.</text>
</comment>
<evidence type="ECO:0000256" key="1">
    <source>
        <dbReference type="SAM" id="MobiDB-lite"/>
    </source>
</evidence>
<dbReference type="AlphaFoldDB" id="A0AAE1THP9"/>
<dbReference type="Pfam" id="PF02681">
    <property type="entry name" value="DUF212"/>
    <property type="match status" value="1"/>
</dbReference>
<keyword evidence="2" id="KW-1133">Transmembrane helix</keyword>
<dbReference type="Proteomes" id="UP001293593">
    <property type="component" value="Unassembled WGS sequence"/>
</dbReference>
<dbReference type="EMBL" id="JAWXYG010000001">
    <property type="protein sequence ID" value="KAK4285603.1"/>
    <property type="molecule type" value="Genomic_DNA"/>
</dbReference>
<keyword evidence="2" id="KW-0812">Transmembrane</keyword>
<sequence>MIFQHSTFSGVSAPSPICPPLSQWRKQTNLVLHHQRPLPRLRYTRSSPSKITCFAPGLFHAFAQLPSNKVLIAACASALVGQLVKPVTSVLLYGRKFDIRSVFETGGFPSTHSSATVASATLVGLQRGFSDPIFGLTFVYAGLIMYDAQGVRKEVGSHAKLLNKLVIQMQSNSVTRSKIRSQRSLSTSQPGASTHLNSQEQEASSLDPTLTNASSIINPITQIDGGELSAEALEVSKLVGEDCLMPFKESVGHTSNEVFGGAVLGFIVGLLVHIFWR</sequence>
<feature type="region of interest" description="Disordered" evidence="1">
    <location>
        <begin position="178"/>
        <end position="204"/>
    </location>
</feature>
<accession>A0AAE1THP9</accession>
<dbReference type="PANTHER" id="PTHR31446">
    <property type="entry name" value="ACID PHOSPHATASE/VANADIUM-DEPENDENT HALOPEROXIDASE-RELATED PROTEIN"/>
    <property type="match status" value="1"/>
</dbReference>
<gene>
    <name evidence="3" type="ORF">QN277_002279</name>
</gene>
<reference evidence="3" key="1">
    <citation type="submission" date="2023-10" db="EMBL/GenBank/DDBJ databases">
        <title>Chromosome-level genome of the transformable northern wattle, Acacia crassicarpa.</title>
        <authorList>
            <person name="Massaro I."/>
            <person name="Sinha N.R."/>
            <person name="Poethig S."/>
            <person name="Leichty A.R."/>
        </authorList>
    </citation>
    <scope>NUCLEOTIDE SEQUENCE</scope>
    <source>
        <strain evidence="3">Acra3RX</strain>
        <tissue evidence="3">Leaf</tissue>
    </source>
</reference>
<proteinExistence type="predicted"/>
<dbReference type="InterPro" id="IPR003832">
    <property type="entry name" value="DUF212"/>
</dbReference>
<dbReference type="PANTHER" id="PTHR31446:SF2">
    <property type="entry name" value="ACID PHOSPHATASE_VANADIUM-DEPENDENT HALOPEROXIDASE-RELATED PROTEIN"/>
    <property type="match status" value="1"/>
</dbReference>
<organism evidence="3 4">
    <name type="scientific">Acacia crassicarpa</name>
    <name type="common">northern wattle</name>
    <dbReference type="NCBI Taxonomy" id="499986"/>
    <lineage>
        <taxon>Eukaryota</taxon>
        <taxon>Viridiplantae</taxon>
        <taxon>Streptophyta</taxon>
        <taxon>Embryophyta</taxon>
        <taxon>Tracheophyta</taxon>
        <taxon>Spermatophyta</taxon>
        <taxon>Magnoliopsida</taxon>
        <taxon>eudicotyledons</taxon>
        <taxon>Gunneridae</taxon>
        <taxon>Pentapetalae</taxon>
        <taxon>rosids</taxon>
        <taxon>fabids</taxon>
        <taxon>Fabales</taxon>
        <taxon>Fabaceae</taxon>
        <taxon>Caesalpinioideae</taxon>
        <taxon>mimosoid clade</taxon>
        <taxon>Acacieae</taxon>
        <taxon>Acacia</taxon>
    </lineage>
</organism>
<name>A0AAE1THP9_9FABA</name>
<keyword evidence="2" id="KW-0472">Membrane</keyword>
<evidence type="ECO:0000313" key="4">
    <source>
        <dbReference type="Proteomes" id="UP001293593"/>
    </source>
</evidence>
<evidence type="ECO:0000256" key="2">
    <source>
        <dbReference type="SAM" id="Phobius"/>
    </source>
</evidence>
<feature type="transmembrane region" description="Helical" evidence="2">
    <location>
        <begin position="258"/>
        <end position="276"/>
    </location>
</feature>